<dbReference type="AlphaFoldDB" id="A0A917SIF4"/>
<dbReference type="EMBL" id="BMMZ01000016">
    <property type="protein sequence ID" value="GGL80877.1"/>
    <property type="molecule type" value="Genomic_DNA"/>
</dbReference>
<reference evidence="2" key="2">
    <citation type="submission" date="2020-09" db="EMBL/GenBank/DDBJ databases">
        <authorList>
            <person name="Sun Q."/>
            <person name="Zhou Y."/>
        </authorList>
    </citation>
    <scope>NUCLEOTIDE SEQUENCE</scope>
    <source>
        <strain evidence="2">CGMCC 4.7306</strain>
    </source>
</reference>
<dbReference type="Proteomes" id="UP000613840">
    <property type="component" value="Unassembled WGS sequence"/>
</dbReference>
<evidence type="ECO:0000256" key="1">
    <source>
        <dbReference type="SAM" id="MobiDB-lite"/>
    </source>
</evidence>
<protein>
    <submittedName>
        <fullName evidence="2">Uncharacterized protein</fullName>
    </submittedName>
</protein>
<sequence length="121" mass="13670">MWFRFVIFPVPRAPRPAPRAPRPAPRAPRPEVMMRAKSWRENFLYWLKARLRRATRPGWAPRGPASLRSAPQGPTQPGRNHAVPILRLSLTGSRRRSPKPASSVFVAATPKLRPTSYADDA</sequence>
<proteinExistence type="predicted"/>
<feature type="region of interest" description="Disordered" evidence="1">
    <location>
        <begin position="56"/>
        <end position="121"/>
    </location>
</feature>
<name>A0A917SIF4_9ACTN</name>
<gene>
    <name evidence="2" type="ORF">GCM10011575_43990</name>
</gene>
<comment type="caution">
    <text evidence="2">The sequence shown here is derived from an EMBL/GenBank/DDBJ whole genome shotgun (WGS) entry which is preliminary data.</text>
</comment>
<reference evidence="2" key="1">
    <citation type="journal article" date="2014" name="Int. J. Syst. Evol. Microbiol.">
        <title>Complete genome sequence of Corynebacterium casei LMG S-19264T (=DSM 44701T), isolated from a smear-ripened cheese.</title>
        <authorList>
            <consortium name="US DOE Joint Genome Institute (JGI-PGF)"/>
            <person name="Walter F."/>
            <person name="Albersmeier A."/>
            <person name="Kalinowski J."/>
            <person name="Ruckert C."/>
        </authorList>
    </citation>
    <scope>NUCLEOTIDE SEQUENCE</scope>
    <source>
        <strain evidence="2">CGMCC 4.7306</strain>
    </source>
</reference>
<keyword evidence="3" id="KW-1185">Reference proteome</keyword>
<accession>A0A917SIF4</accession>
<evidence type="ECO:0000313" key="2">
    <source>
        <dbReference type="EMBL" id="GGL80877.1"/>
    </source>
</evidence>
<organism evidence="2 3">
    <name type="scientific">Microlunatus endophyticus</name>
    <dbReference type="NCBI Taxonomy" id="1716077"/>
    <lineage>
        <taxon>Bacteria</taxon>
        <taxon>Bacillati</taxon>
        <taxon>Actinomycetota</taxon>
        <taxon>Actinomycetes</taxon>
        <taxon>Propionibacteriales</taxon>
        <taxon>Propionibacteriaceae</taxon>
        <taxon>Microlunatus</taxon>
    </lineage>
</organism>
<evidence type="ECO:0000313" key="3">
    <source>
        <dbReference type="Proteomes" id="UP000613840"/>
    </source>
</evidence>